<evidence type="ECO:0000313" key="4">
    <source>
        <dbReference type="Proteomes" id="UP000887565"/>
    </source>
</evidence>
<dbReference type="InterPro" id="IPR036236">
    <property type="entry name" value="Znf_C2H2_sf"/>
</dbReference>
<evidence type="ECO:0000313" key="5">
    <source>
        <dbReference type="WBParaSite" id="nRc.2.0.1.t02415-RA"/>
    </source>
</evidence>
<protein>
    <submittedName>
        <fullName evidence="5">C2H2-type domain-containing protein</fullName>
    </submittedName>
</protein>
<feature type="compositionally biased region" description="Polar residues" evidence="2">
    <location>
        <begin position="77"/>
        <end position="91"/>
    </location>
</feature>
<dbReference type="InterPro" id="IPR013087">
    <property type="entry name" value="Znf_C2H2_type"/>
</dbReference>
<proteinExistence type="predicted"/>
<name>A0A915HLR0_ROMCU</name>
<evidence type="ECO:0000259" key="3">
    <source>
        <dbReference type="PROSITE" id="PS50157"/>
    </source>
</evidence>
<feature type="domain" description="C2H2-type" evidence="3">
    <location>
        <begin position="206"/>
        <end position="232"/>
    </location>
</feature>
<evidence type="ECO:0000256" key="2">
    <source>
        <dbReference type="SAM" id="MobiDB-lite"/>
    </source>
</evidence>
<dbReference type="GO" id="GO:0008270">
    <property type="term" value="F:zinc ion binding"/>
    <property type="evidence" value="ECO:0007669"/>
    <property type="project" value="UniProtKB-KW"/>
</dbReference>
<accession>A0A915HLR0</accession>
<dbReference type="PROSITE" id="PS50157">
    <property type="entry name" value="ZINC_FINGER_C2H2_2"/>
    <property type="match status" value="1"/>
</dbReference>
<dbReference type="WBParaSite" id="nRc.2.0.1.t02415-RA">
    <property type="protein sequence ID" value="nRc.2.0.1.t02415-RA"/>
    <property type="gene ID" value="nRc.2.0.1.g02415"/>
</dbReference>
<organism evidence="4 5">
    <name type="scientific">Romanomermis culicivorax</name>
    <name type="common">Nematode worm</name>
    <dbReference type="NCBI Taxonomy" id="13658"/>
    <lineage>
        <taxon>Eukaryota</taxon>
        <taxon>Metazoa</taxon>
        <taxon>Ecdysozoa</taxon>
        <taxon>Nematoda</taxon>
        <taxon>Enoplea</taxon>
        <taxon>Dorylaimia</taxon>
        <taxon>Mermithida</taxon>
        <taxon>Mermithoidea</taxon>
        <taxon>Mermithidae</taxon>
        <taxon>Romanomermis</taxon>
    </lineage>
</organism>
<dbReference type="SUPFAM" id="SSF57667">
    <property type="entry name" value="beta-beta-alpha zinc fingers"/>
    <property type="match status" value="1"/>
</dbReference>
<sequence>IFGQCTSPTISSPSHFSDQRQNSTVSSEENVVLDLSIHNRRSKTTTTTSTTVTGKKFVTVSNRLGDSQDAPVIDQYSPATTTATTDYGNENENPEEPSFVDVLNDDPCGNDVSKKFDFRHLAETIDGRVSKSTTNQSPIFPTRDVTFLNRLCRRDFSPPEEPSSTSSCFFGRWSFPQNPVSPTNVIGSGAENLVHRTASRRPKKQYVCAYCGRQFSKSYNLMIHERTASSNF</sequence>
<dbReference type="Proteomes" id="UP000887565">
    <property type="component" value="Unplaced"/>
</dbReference>
<keyword evidence="1" id="KW-0479">Metal-binding</keyword>
<reference evidence="5" key="1">
    <citation type="submission" date="2022-11" db="UniProtKB">
        <authorList>
            <consortium name="WormBaseParasite"/>
        </authorList>
    </citation>
    <scope>IDENTIFICATION</scope>
</reference>
<dbReference type="AlphaFoldDB" id="A0A915HLR0"/>
<feature type="region of interest" description="Disordered" evidence="2">
    <location>
        <begin position="1"/>
        <end position="28"/>
    </location>
</feature>
<evidence type="ECO:0000256" key="1">
    <source>
        <dbReference type="PROSITE-ProRule" id="PRU00042"/>
    </source>
</evidence>
<keyword evidence="4" id="KW-1185">Reference proteome</keyword>
<dbReference type="Gene3D" id="3.30.160.60">
    <property type="entry name" value="Classic Zinc Finger"/>
    <property type="match status" value="1"/>
</dbReference>
<keyword evidence="1" id="KW-0862">Zinc</keyword>
<keyword evidence="1" id="KW-0863">Zinc-finger</keyword>
<feature type="region of interest" description="Disordered" evidence="2">
    <location>
        <begin position="68"/>
        <end position="94"/>
    </location>
</feature>